<proteinExistence type="predicted"/>
<gene>
    <name evidence="1" type="ORF">A7K91_23570</name>
</gene>
<evidence type="ECO:0000313" key="2">
    <source>
        <dbReference type="Proteomes" id="UP000092024"/>
    </source>
</evidence>
<dbReference type="AlphaFoldDB" id="A0A1A5YCG6"/>
<comment type="caution">
    <text evidence="1">The sequence shown here is derived from an EMBL/GenBank/DDBJ whole genome shotgun (WGS) entry which is preliminary data.</text>
</comment>
<dbReference type="RefSeq" id="WP_068686663.1">
    <property type="nucleotide sequence ID" value="NZ_LYPA01000075.1"/>
</dbReference>
<keyword evidence="2" id="KW-1185">Reference proteome</keyword>
<sequence length="66" mass="7241">MFKKAGFSALNEKQHFEQSLEGSQVGWNRGNYTLVPMSGSRRSGEGFLRAIAFVPLPSVAEALLNL</sequence>
<dbReference type="EMBL" id="LYPA01000075">
    <property type="protein sequence ID" value="OBR63085.1"/>
    <property type="molecule type" value="Genomic_DNA"/>
</dbReference>
<reference evidence="1 2" key="1">
    <citation type="submission" date="2016-05" db="EMBL/GenBank/DDBJ databases">
        <title>Paenibacillus oryzae. sp. nov., isolated from the rice root.</title>
        <authorList>
            <person name="Zhang J."/>
            <person name="Zhang X."/>
        </authorList>
    </citation>
    <scope>NUCLEOTIDE SEQUENCE [LARGE SCALE GENOMIC DNA]</scope>
    <source>
        <strain evidence="1 2">1DrF-4</strain>
    </source>
</reference>
<evidence type="ECO:0000313" key="1">
    <source>
        <dbReference type="EMBL" id="OBR63085.1"/>
    </source>
</evidence>
<dbReference type="STRING" id="1844972.A7K91_23570"/>
<name>A0A1A5YCG6_9BACL</name>
<protein>
    <submittedName>
        <fullName evidence="1">Uncharacterized protein</fullName>
    </submittedName>
</protein>
<dbReference type="Proteomes" id="UP000092024">
    <property type="component" value="Unassembled WGS sequence"/>
</dbReference>
<organism evidence="1 2">
    <name type="scientific">Paenibacillus oryzae</name>
    <dbReference type="NCBI Taxonomy" id="1844972"/>
    <lineage>
        <taxon>Bacteria</taxon>
        <taxon>Bacillati</taxon>
        <taxon>Bacillota</taxon>
        <taxon>Bacilli</taxon>
        <taxon>Bacillales</taxon>
        <taxon>Paenibacillaceae</taxon>
        <taxon>Paenibacillus</taxon>
    </lineage>
</organism>
<accession>A0A1A5YCG6</accession>